<dbReference type="PROSITE" id="PS51257">
    <property type="entry name" value="PROKAR_LIPOPROTEIN"/>
    <property type="match status" value="1"/>
</dbReference>
<evidence type="ECO:0000256" key="1">
    <source>
        <dbReference type="SAM" id="MobiDB-lite"/>
    </source>
</evidence>
<gene>
    <name evidence="2" type="ORF">LTRI10_LOCUS35288</name>
</gene>
<protein>
    <submittedName>
        <fullName evidence="2">Uncharacterized protein</fullName>
    </submittedName>
</protein>
<dbReference type="Proteomes" id="UP001497516">
    <property type="component" value="Chromosome 6"/>
</dbReference>
<accession>A0AAV2FAV1</accession>
<keyword evidence="3" id="KW-1185">Reference proteome</keyword>
<name>A0AAV2FAV1_9ROSI</name>
<dbReference type="EMBL" id="OZ034819">
    <property type="protein sequence ID" value="CAL1394810.1"/>
    <property type="molecule type" value="Genomic_DNA"/>
</dbReference>
<feature type="compositionally biased region" description="Basic and acidic residues" evidence="1">
    <location>
        <begin position="121"/>
        <end position="137"/>
    </location>
</feature>
<feature type="region of interest" description="Disordered" evidence="1">
    <location>
        <begin position="90"/>
        <end position="208"/>
    </location>
</feature>
<sequence length="208" mass="22942">MLCPKTPTKISFLYSSTAVACGAINDPHLRTFSATTLVTINQSQTLTCKINHALKEDRKEINVQICSNEEPLLKADKPTYEAKVNGKLAHSEVLTPPPKPPDEQPVSESRGGRTTNAATEGSKEGKAGERKDIEGKQHQIQSAEDIHNKSKKRAPETTTWRIHQAIIPFNTTPSLPIATSGRRKCTDKAHKEQSPLQPHKSYTQTGRE</sequence>
<dbReference type="AlphaFoldDB" id="A0AAV2FAV1"/>
<organism evidence="2 3">
    <name type="scientific">Linum trigynum</name>
    <dbReference type="NCBI Taxonomy" id="586398"/>
    <lineage>
        <taxon>Eukaryota</taxon>
        <taxon>Viridiplantae</taxon>
        <taxon>Streptophyta</taxon>
        <taxon>Embryophyta</taxon>
        <taxon>Tracheophyta</taxon>
        <taxon>Spermatophyta</taxon>
        <taxon>Magnoliopsida</taxon>
        <taxon>eudicotyledons</taxon>
        <taxon>Gunneridae</taxon>
        <taxon>Pentapetalae</taxon>
        <taxon>rosids</taxon>
        <taxon>fabids</taxon>
        <taxon>Malpighiales</taxon>
        <taxon>Linaceae</taxon>
        <taxon>Linum</taxon>
    </lineage>
</organism>
<feature type="compositionally biased region" description="Polar residues" evidence="1">
    <location>
        <begin position="194"/>
        <end position="208"/>
    </location>
</feature>
<evidence type="ECO:0000313" key="3">
    <source>
        <dbReference type="Proteomes" id="UP001497516"/>
    </source>
</evidence>
<proteinExistence type="predicted"/>
<feature type="compositionally biased region" description="Basic and acidic residues" evidence="1">
    <location>
        <begin position="184"/>
        <end position="193"/>
    </location>
</feature>
<evidence type="ECO:0000313" key="2">
    <source>
        <dbReference type="EMBL" id="CAL1394810.1"/>
    </source>
</evidence>
<reference evidence="2 3" key="1">
    <citation type="submission" date="2024-04" db="EMBL/GenBank/DDBJ databases">
        <authorList>
            <person name="Fracassetti M."/>
        </authorList>
    </citation>
    <scope>NUCLEOTIDE SEQUENCE [LARGE SCALE GENOMIC DNA]</scope>
</reference>